<evidence type="ECO:0000313" key="2">
    <source>
        <dbReference type="Proteomes" id="UP001491310"/>
    </source>
</evidence>
<reference evidence="1 2" key="1">
    <citation type="journal article" date="2024" name="Nat. Commun.">
        <title>Phylogenomics reveals the evolutionary origins of lichenization in chlorophyte algae.</title>
        <authorList>
            <person name="Puginier C."/>
            <person name="Libourel C."/>
            <person name="Otte J."/>
            <person name="Skaloud P."/>
            <person name="Haon M."/>
            <person name="Grisel S."/>
            <person name="Petersen M."/>
            <person name="Berrin J.G."/>
            <person name="Delaux P.M."/>
            <person name="Dal Grande F."/>
            <person name="Keller J."/>
        </authorList>
    </citation>
    <scope>NUCLEOTIDE SEQUENCE [LARGE SCALE GENOMIC DNA]</scope>
    <source>
        <strain evidence="1 2">SAG 216-7</strain>
    </source>
</reference>
<evidence type="ECO:0000313" key="1">
    <source>
        <dbReference type="EMBL" id="KAK9906883.1"/>
    </source>
</evidence>
<accession>A0ABR2YL69</accession>
<gene>
    <name evidence="1" type="ORF">WJX75_009691</name>
</gene>
<name>A0ABR2YL69_9CHLO</name>
<proteinExistence type="predicted"/>
<protein>
    <submittedName>
        <fullName evidence="1">Uncharacterized protein</fullName>
    </submittedName>
</protein>
<dbReference type="EMBL" id="JALJOT010000010">
    <property type="protein sequence ID" value="KAK9906883.1"/>
    <property type="molecule type" value="Genomic_DNA"/>
</dbReference>
<dbReference type="Proteomes" id="UP001491310">
    <property type="component" value="Unassembled WGS sequence"/>
</dbReference>
<comment type="caution">
    <text evidence="1">The sequence shown here is derived from an EMBL/GenBank/DDBJ whole genome shotgun (WGS) entry which is preliminary data.</text>
</comment>
<sequence length="207" mass="23358">MIYISLDQIWEKQAGSCPPYLPGLQHCHIGSLNVVKGMWERLGLSMDWSLAIHPYGNPLKPDWPTYFHFADIDRIAAFQLDMLRRAGVTEPHRWPQAMMAATEQGWPAVTQEQEMQAASYICIAHDIVVTSEFALFATHNDFQAPSAEDRTGLIPRWTGRTLNNTDRMQSTTFAAYAASHPSIWNTDPSHFCCVNYQRGCPTSAGDR</sequence>
<keyword evidence="2" id="KW-1185">Reference proteome</keyword>
<organism evidence="1 2">
    <name type="scientific">Coccomyxa subellipsoidea</name>
    <dbReference type="NCBI Taxonomy" id="248742"/>
    <lineage>
        <taxon>Eukaryota</taxon>
        <taxon>Viridiplantae</taxon>
        <taxon>Chlorophyta</taxon>
        <taxon>core chlorophytes</taxon>
        <taxon>Trebouxiophyceae</taxon>
        <taxon>Trebouxiophyceae incertae sedis</taxon>
        <taxon>Coccomyxaceae</taxon>
        <taxon>Coccomyxa</taxon>
    </lineage>
</organism>